<dbReference type="InterPro" id="IPR017609">
    <property type="entry name" value="Xanthine_dehydrogenase_dsu"/>
</dbReference>
<dbReference type="NCBIfam" id="TIGR03196">
    <property type="entry name" value="pucD"/>
    <property type="match status" value="1"/>
</dbReference>
<dbReference type="SUPFAM" id="SSF54665">
    <property type="entry name" value="CO dehydrogenase molybdoprotein N-domain-like"/>
    <property type="match status" value="1"/>
</dbReference>
<dbReference type="InterPro" id="IPR008274">
    <property type="entry name" value="AldOxase/xan_DH_MoCoBD1"/>
</dbReference>
<feature type="domain" description="Aldehyde oxidase/xanthine dehydrogenase a/b hammerhead" evidence="1">
    <location>
        <begin position="23"/>
        <end position="129"/>
    </location>
</feature>
<keyword evidence="2" id="KW-0560">Oxidoreductase</keyword>
<dbReference type="Pfam" id="PF20256">
    <property type="entry name" value="MoCoBD_2"/>
    <property type="match status" value="1"/>
</dbReference>
<comment type="caution">
    <text evidence="2">The sequence shown here is derived from an EMBL/GenBank/DDBJ whole genome shotgun (WGS) entry which is preliminary data.</text>
</comment>
<dbReference type="EC" id="1.17.1.4" evidence="2"/>
<proteinExistence type="predicted"/>
<dbReference type="Pfam" id="PF01315">
    <property type="entry name" value="Ald_Xan_dh_C"/>
    <property type="match status" value="1"/>
</dbReference>
<name>A0A437K512_9BACI</name>
<keyword evidence="3" id="KW-1185">Reference proteome</keyword>
<gene>
    <name evidence="2" type="primary">pucD</name>
    <name evidence="2" type="ORF">EM808_23655</name>
</gene>
<dbReference type="PANTHER" id="PTHR11908:SF157">
    <property type="entry name" value="XANTHINE DEHYDROGENASE SUBUNIT D-RELATED"/>
    <property type="match status" value="1"/>
</dbReference>
<dbReference type="InterPro" id="IPR046867">
    <property type="entry name" value="AldOxase/xan_DH_MoCoBD2"/>
</dbReference>
<reference evidence="2 3" key="1">
    <citation type="submission" date="2019-01" db="EMBL/GenBank/DDBJ databases">
        <title>Bacillus sp. M5HDSG1-1, whole genome shotgun sequence.</title>
        <authorList>
            <person name="Tuo L."/>
        </authorList>
    </citation>
    <scope>NUCLEOTIDE SEQUENCE [LARGE SCALE GENOMIC DNA]</scope>
    <source>
        <strain evidence="2 3">M5HDSG1-1</strain>
    </source>
</reference>
<dbReference type="Gene3D" id="3.30.365.10">
    <property type="entry name" value="Aldehyde oxidase/xanthine dehydrogenase, molybdopterin binding domain"/>
    <property type="match status" value="4"/>
</dbReference>
<protein>
    <submittedName>
        <fullName evidence="2">Xanthine dehydrogenase subunit D</fullName>
        <ecNumber evidence="2">1.17.1.4</ecNumber>
    </submittedName>
</protein>
<dbReference type="InterPro" id="IPR016208">
    <property type="entry name" value="Ald_Oxase/xanthine_DH-like"/>
</dbReference>
<evidence type="ECO:0000313" key="3">
    <source>
        <dbReference type="Proteomes" id="UP000288024"/>
    </source>
</evidence>
<dbReference type="AlphaFoldDB" id="A0A437K512"/>
<dbReference type="RefSeq" id="WP_127741477.1">
    <property type="nucleotide sequence ID" value="NZ_RZTZ01000015.1"/>
</dbReference>
<dbReference type="EMBL" id="RZTZ01000015">
    <property type="protein sequence ID" value="RVT57748.1"/>
    <property type="molecule type" value="Genomic_DNA"/>
</dbReference>
<dbReference type="InterPro" id="IPR037165">
    <property type="entry name" value="AldOxase/xan_DH_Mopterin-bd_sf"/>
</dbReference>
<dbReference type="GO" id="GO:0004854">
    <property type="term" value="F:xanthine dehydrogenase activity"/>
    <property type="evidence" value="ECO:0007669"/>
    <property type="project" value="UniProtKB-EC"/>
</dbReference>
<accession>A0A437K512</accession>
<dbReference type="SUPFAM" id="SSF56003">
    <property type="entry name" value="Molybdenum cofactor-binding domain"/>
    <property type="match status" value="1"/>
</dbReference>
<dbReference type="InterPro" id="IPR000674">
    <property type="entry name" value="Ald_Oxase/Xan_DH_a/b"/>
</dbReference>
<dbReference type="Pfam" id="PF02738">
    <property type="entry name" value="MoCoBD_1"/>
    <property type="match status" value="1"/>
</dbReference>
<dbReference type="SMART" id="SM01008">
    <property type="entry name" value="Ald_Xan_dh_C"/>
    <property type="match status" value="1"/>
</dbReference>
<evidence type="ECO:0000313" key="2">
    <source>
        <dbReference type="EMBL" id="RVT57748.1"/>
    </source>
</evidence>
<evidence type="ECO:0000259" key="1">
    <source>
        <dbReference type="SMART" id="SM01008"/>
    </source>
</evidence>
<dbReference type="Proteomes" id="UP000288024">
    <property type="component" value="Unassembled WGS sequence"/>
</dbReference>
<organism evidence="2 3">
    <name type="scientific">Niallia taxi</name>
    <dbReference type="NCBI Taxonomy" id="2499688"/>
    <lineage>
        <taxon>Bacteria</taxon>
        <taxon>Bacillati</taxon>
        <taxon>Bacillota</taxon>
        <taxon>Bacilli</taxon>
        <taxon>Bacillales</taxon>
        <taxon>Bacillaceae</taxon>
        <taxon>Niallia</taxon>
    </lineage>
</organism>
<dbReference type="GO" id="GO:0005506">
    <property type="term" value="F:iron ion binding"/>
    <property type="evidence" value="ECO:0007669"/>
    <property type="project" value="InterPro"/>
</dbReference>
<sequence>MHLTRESSGERWKARRDGIQKVTGELKYLTDMSFPNMLFGTVLRSEHAYARITSIDTTEAKELPGVKAVLTAEDIPGLNGFGIVIQDQPVFCDDVVRYVGDAIAAVAADTFEIAEKAAALIKVDYSPLQPITDPEDSLKEETVKLHDNGNLLHKAVFEKGGNMEAAFAASSYILEEVYYTPRQMHAYMETEGGVAVPEKNGICVYAPTQHGFKDQSQLARILNIPESRIRVVSSPIGGSFGGKDELNIQPYICLLAMVTGQPVKIHQSRRTSVKAGLKRHPMKITMKTGVDKEGKILAHKVRILADTGAYATLGPAVLDFSVEHSAGPYMMENIQVEGYSVYTNNGVAGEFRGFGGNQVTFALESQIEKIAEAVNMSSTELRKRNLRKTGDPGPVDQPIVPTAGARHVLDEILKSPILQERSGLVDESRPFVLKGRGYSITMHGGGLGYGRSDPSGARLSLNEEGKLDISFGFEECGQGLLSTIEMIMTEAFGCSPDDIDITIGDTAKVPHSGSSTASRATNMVWTGIKKLKGEWTEQLLSFVSEKSSVEKEWLKTGVGGVWKYSEKETETLVMTYKQIADTIEKRPQVTVSYHFPTTSKSIDGGHYLYTFAGAAAEVEIDALTGRVYVSRLDHTIAAGPVVNPMGYLGQIEGGGSMALGFTIMEDAVMENGRYMTENFDSYLIPTILDIPKQTNVTAIEHLEAGDDFGPRGVGEIGTVAVAPAIVAAIHDATGHWVNKLPISSEEIMGYAMSRINKDVTHEWMGGNSL</sequence>
<dbReference type="InterPro" id="IPR036856">
    <property type="entry name" value="Ald_Oxase/Xan_DH_a/b_sf"/>
</dbReference>
<dbReference type="PANTHER" id="PTHR11908">
    <property type="entry name" value="XANTHINE DEHYDROGENASE"/>
    <property type="match status" value="1"/>
</dbReference>
<dbReference type="Gene3D" id="3.90.1170.50">
    <property type="entry name" value="Aldehyde oxidase/xanthine dehydrogenase, a/b hammerhead"/>
    <property type="match status" value="1"/>
</dbReference>